<feature type="transmembrane region" description="Helical" evidence="1">
    <location>
        <begin position="29"/>
        <end position="47"/>
    </location>
</feature>
<dbReference type="Proteomes" id="UP000194469">
    <property type="component" value="Unassembled WGS sequence"/>
</dbReference>
<keyword evidence="1" id="KW-0472">Membrane</keyword>
<name>A0A1Y6FUM1_9SPHN</name>
<gene>
    <name evidence="2" type="ORF">SAMN06295984_2002</name>
</gene>
<evidence type="ECO:0000313" key="2">
    <source>
        <dbReference type="EMBL" id="SMQ76562.1"/>
    </source>
</evidence>
<keyword evidence="1" id="KW-0812">Transmembrane</keyword>
<proteinExistence type="predicted"/>
<feature type="transmembrane region" description="Helical" evidence="1">
    <location>
        <begin position="53"/>
        <end position="75"/>
    </location>
</feature>
<reference evidence="3" key="1">
    <citation type="submission" date="2017-04" db="EMBL/GenBank/DDBJ databases">
        <authorList>
            <person name="Varghese N."/>
            <person name="Submissions S."/>
        </authorList>
    </citation>
    <scope>NUCLEOTIDE SEQUENCE [LARGE SCALE GENOMIC DNA]</scope>
    <source>
        <strain evidence="3">UI2</strain>
    </source>
</reference>
<dbReference type="EMBL" id="FXWL01000002">
    <property type="protein sequence ID" value="SMQ76562.1"/>
    <property type="molecule type" value="Genomic_DNA"/>
</dbReference>
<evidence type="ECO:0000313" key="3">
    <source>
        <dbReference type="Proteomes" id="UP000194469"/>
    </source>
</evidence>
<feature type="transmembrane region" description="Helical" evidence="1">
    <location>
        <begin position="112"/>
        <end position="131"/>
    </location>
</feature>
<dbReference type="RefSeq" id="WP_165760633.1">
    <property type="nucleotide sequence ID" value="NZ_FXWL01000002.1"/>
</dbReference>
<feature type="transmembrane region" description="Helical" evidence="1">
    <location>
        <begin position="82"/>
        <end position="100"/>
    </location>
</feature>
<accession>A0A1Y6FUM1</accession>
<organism evidence="2 3">
    <name type="scientific">Sphingopyxis terrae subsp. ummariensis</name>
    <dbReference type="NCBI Taxonomy" id="429001"/>
    <lineage>
        <taxon>Bacteria</taxon>
        <taxon>Pseudomonadati</taxon>
        <taxon>Pseudomonadota</taxon>
        <taxon>Alphaproteobacteria</taxon>
        <taxon>Sphingomonadales</taxon>
        <taxon>Sphingomonadaceae</taxon>
        <taxon>Sphingopyxis</taxon>
    </lineage>
</organism>
<keyword evidence="1" id="KW-1133">Transmembrane helix</keyword>
<dbReference type="GeneID" id="303003544"/>
<evidence type="ECO:0000256" key="1">
    <source>
        <dbReference type="SAM" id="Phobius"/>
    </source>
</evidence>
<feature type="transmembrane region" description="Helical" evidence="1">
    <location>
        <begin position="6"/>
        <end position="22"/>
    </location>
</feature>
<protein>
    <submittedName>
        <fullName evidence="2">Uncharacterized protein</fullName>
    </submittedName>
</protein>
<dbReference type="AlphaFoldDB" id="A0A1Y6FUM1"/>
<sequence length="165" mass="18196">MGWIWAFNIASLLLLIIAAWRWGAAPERICTAALVFMNVGDLIYHAVVGRWTIYASVDVGHLVIDGLIAAVFLAVAIQANRVYPLWLAAIQLVSVIAHFAREANSQVAKLAYALMDYLPYYALLIILFAAIRAHAKRVRRIGPYPAWRRSSNPSPAPVPPKPPPA</sequence>
<keyword evidence="3" id="KW-1185">Reference proteome</keyword>